<accession>B4GSW7</accession>
<dbReference type="EMBL" id="CH479189">
    <property type="protein sequence ID" value="EDW25476.1"/>
    <property type="molecule type" value="Genomic_DNA"/>
</dbReference>
<dbReference type="OMA" id="DSIAMEC"/>
<dbReference type="HOGENOM" id="CLU_085495_0_0_1"/>
<organism evidence="2">
    <name type="scientific">Drosophila persimilis</name>
    <name type="common">Fruit fly</name>
    <dbReference type="NCBI Taxonomy" id="7234"/>
    <lineage>
        <taxon>Eukaryota</taxon>
        <taxon>Metazoa</taxon>
        <taxon>Ecdysozoa</taxon>
        <taxon>Arthropoda</taxon>
        <taxon>Hexapoda</taxon>
        <taxon>Insecta</taxon>
        <taxon>Pterygota</taxon>
        <taxon>Neoptera</taxon>
        <taxon>Endopterygota</taxon>
        <taxon>Diptera</taxon>
        <taxon>Brachycera</taxon>
        <taxon>Muscomorpha</taxon>
        <taxon>Ephydroidea</taxon>
        <taxon>Drosophilidae</taxon>
        <taxon>Drosophila</taxon>
        <taxon>Sophophora</taxon>
    </lineage>
</organism>
<evidence type="ECO:0000313" key="1">
    <source>
        <dbReference type="EMBL" id="EDW25476.1"/>
    </source>
</evidence>
<dbReference type="Proteomes" id="UP000008744">
    <property type="component" value="Unassembled WGS sequence"/>
</dbReference>
<dbReference type="AlphaFoldDB" id="B4GSW7"/>
<keyword evidence="2" id="KW-1185">Reference proteome</keyword>
<gene>
    <name evidence="1" type="primary">Dper\GL26616</name>
    <name evidence="1" type="ORF">Dper_GL26616</name>
</gene>
<sequence length="188" mass="20137">MEDDLEFLIGALSQPSPAQAMPYSGETVQEMREAFVALQKLLRSNQFQAAARAMPRSTAGGEARICPTGLSAEESPESELDSIATLCSSSDNGASASASLSSSEAISHVECKTTGCQSIWRRDIFRSWSSTFEYDTNSSDPEAPVMAQRLHSSTVSISLPVQLVCHSSHGPNSETTITPDGIRYSLAE</sequence>
<reference evidence="1 2" key="1">
    <citation type="journal article" date="2007" name="Nature">
        <title>Evolution of genes and genomes on the Drosophila phylogeny.</title>
        <authorList>
            <consortium name="Drosophila 12 Genomes Consortium"/>
            <person name="Clark A.G."/>
            <person name="Eisen M.B."/>
            <person name="Smith D.R."/>
            <person name="Bergman C.M."/>
            <person name="Oliver B."/>
            <person name="Markow T.A."/>
            <person name="Kaufman T.C."/>
            <person name="Kellis M."/>
            <person name="Gelbart W."/>
            <person name="Iyer V.N."/>
            <person name="Pollard D.A."/>
            <person name="Sackton T.B."/>
            <person name="Larracuente A.M."/>
            <person name="Singh N.D."/>
            <person name="Abad J.P."/>
            <person name="Abt D.N."/>
            <person name="Adryan B."/>
            <person name="Aguade M."/>
            <person name="Akashi H."/>
            <person name="Anderson W.W."/>
            <person name="Aquadro C.F."/>
            <person name="Ardell D.H."/>
            <person name="Arguello R."/>
            <person name="Artieri C.G."/>
            <person name="Barbash D.A."/>
            <person name="Barker D."/>
            <person name="Barsanti P."/>
            <person name="Batterham P."/>
            <person name="Batzoglou S."/>
            <person name="Begun D."/>
            <person name="Bhutkar A."/>
            <person name="Blanco E."/>
            <person name="Bosak S.A."/>
            <person name="Bradley R.K."/>
            <person name="Brand A.D."/>
            <person name="Brent M.R."/>
            <person name="Brooks A.N."/>
            <person name="Brown R.H."/>
            <person name="Butlin R.K."/>
            <person name="Caggese C."/>
            <person name="Calvi B.R."/>
            <person name="Bernardo de Carvalho A."/>
            <person name="Caspi A."/>
            <person name="Castrezana S."/>
            <person name="Celniker S.E."/>
            <person name="Chang J.L."/>
            <person name="Chapple C."/>
            <person name="Chatterji S."/>
            <person name="Chinwalla A."/>
            <person name="Civetta A."/>
            <person name="Clifton S.W."/>
            <person name="Comeron J.M."/>
            <person name="Costello J.C."/>
            <person name="Coyne J.A."/>
            <person name="Daub J."/>
            <person name="David R.G."/>
            <person name="Delcher A.L."/>
            <person name="Delehaunty K."/>
            <person name="Do C.B."/>
            <person name="Ebling H."/>
            <person name="Edwards K."/>
            <person name="Eickbush T."/>
            <person name="Evans J.D."/>
            <person name="Filipski A."/>
            <person name="Findeiss S."/>
            <person name="Freyhult E."/>
            <person name="Fulton L."/>
            <person name="Fulton R."/>
            <person name="Garcia A.C."/>
            <person name="Gardiner A."/>
            <person name="Garfield D.A."/>
            <person name="Garvin B.E."/>
            <person name="Gibson G."/>
            <person name="Gilbert D."/>
            <person name="Gnerre S."/>
            <person name="Godfrey J."/>
            <person name="Good R."/>
            <person name="Gotea V."/>
            <person name="Gravely B."/>
            <person name="Greenberg A.J."/>
            <person name="Griffiths-Jones S."/>
            <person name="Gross S."/>
            <person name="Guigo R."/>
            <person name="Gustafson E.A."/>
            <person name="Haerty W."/>
            <person name="Hahn M.W."/>
            <person name="Halligan D.L."/>
            <person name="Halpern A.L."/>
            <person name="Halter G.M."/>
            <person name="Han M.V."/>
            <person name="Heger A."/>
            <person name="Hillier L."/>
            <person name="Hinrichs A.S."/>
            <person name="Holmes I."/>
            <person name="Hoskins R.A."/>
            <person name="Hubisz M.J."/>
            <person name="Hultmark D."/>
            <person name="Huntley M.A."/>
            <person name="Jaffe D.B."/>
            <person name="Jagadeeshan S."/>
            <person name="Jeck W.R."/>
            <person name="Johnson J."/>
            <person name="Jones C.D."/>
            <person name="Jordan W.C."/>
            <person name="Karpen G.H."/>
            <person name="Kataoka E."/>
            <person name="Keightley P.D."/>
            <person name="Kheradpour P."/>
            <person name="Kirkness E.F."/>
            <person name="Koerich L.B."/>
            <person name="Kristiansen K."/>
            <person name="Kudrna D."/>
            <person name="Kulathinal R.J."/>
            <person name="Kumar S."/>
            <person name="Kwok R."/>
            <person name="Lander E."/>
            <person name="Langley C.H."/>
            <person name="Lapoint R."/>
            <person name="Lazzaro B.P."/>
            <person name="Lee S.J."/>
            <person name="Levesque L."/>
            <person name="Li R."/>
            <person name="Lin C.F."/>
            <person name="Lin M.F."/>
            <person name="Lindblad-Toh K."/>
            <person name="Llopart A."/>
            <person name="Long M."/>
            <person name="Low L."/>
            <person name="Lozovsky E."/>
            <person name="Lu J."/>
            <person name="Luo M."/>
            <person name="Machado C.A."/>
            <person name="Makalowski W."/>
            <person name="Marzo M."/>
            <person name="Matsuda M."/>
            <person name="Matzkin L."/>
            <person name="McAllister B."/>
            <person name="McBride C.S."/>
            <person name="McKernan B."/>
            <person name="McKernan K."/>
            <person name="Mendez-Lago M."/>
            <person name="Minx P."/>
            <person name="Mollenhauer M.U."/>
            <person name="Montooth K."/>
            <person name="Mount S.M."/>
            <person name="Mu X."/>
            <person name="Myers E."/>
            <person name="Negre B."/>
            <person name="Newfeld S."/>
            <person name="Nielsen R."/>
            <person name="Noor M.A."/>
            <person name="O'Grady P."/>
            <person name="Pachter L."/>
            <person name="Papaceit M."/>
            <person name="Parisi M.J."/>
            <person name="Parisi M."/>
            <person name="Parts L."/>
            <person name="Pedersen J.S."/>
            <person name="Pesole G."/>
            <person name="Phillippy A.M."/>
            <person name="Ponting C.P."/>
            <person name="Pop M."/>
            <person name="Porcelli D."/>
            <person name="Powell J.R."/>
            <person name="Prohaska S."/>
            <person name="Pruitt K."/>
            <person name="Puig M."/>
            <person name="Quesneville H."/>
            <person name="Ram K.R."/>
            <person name="Rand D."/>
            <person name="Rasmussen M.D."/>
            <person name="Reed L.K."/>
            <person name="Reenan R."/>
            <person name="Reily A."/>
            <person name="Remington K.A."/>
            <person name="Rieger T.T."/>
            <person name="Ritchie M.G."/>
            <person name="Robin C."/>
            <person name="Rogers Y.H."/>
            <person name="Rohde C."/>
            <person name="Rozas J."/>
            <person name="Rubenfield M.J."/>
            <person name="Ruiz A."/>
            <person name="Russo S."/>
            <person name="Salzberg S.L."/>
            <person name="Sanchez-Gracia A."/>
            <person name="Saranga D.J."/>
            <person name="Sato H."/>
            <person name="Schaeffer S.W."/>
            <person name="Schatz M.C."/>
            <person name="Schlenke T."/>
            <person name="Schwartz R."/>
            <person name="Segarra C."/>
            <person name="Singh R.S."/>
            <person name="Sirot L."/>
            <person name="Sirota M."/>
            <person name="Sisneros N.B."/>
            <person name="Smith C.D."/>
            <person name="Smith T.F."/>
            <person name="Spieth J."/>
            <person name="Stage D.E."/>
            <person name="Stark A."/>
            <person name="Stephan W."/>
            <person name="Strausberg R.L."/>
            <person name="Strempel S."/>
            <person name="Sturgill D."/>
            <person name="Sutton G."/>
            <person name="Sutton G.G."/>
            <person name="Tao W."/>
            <person name="Teichmann S."/>
            <person name="Tobari Y.N."/>
            <person name="Tomimura Y."/>
            <person name="Tsolas J.M."/>
            <person name="Valente V.L."/>
            <person name="Venter E."/>
            <person name="Venter J.C."/>
            <person name="Vicario S."/>
            <person name="Vieira F.G."/>
            <person name="Vilella A.J."/>
            <person name="Villasante A."/>
            <person name="Walenz B."/>
            <person name="Wang J."/>
            <person name="Wasserman M."/>
            <person name="Watts T."/>
            <person name="Wilson D."/>
            <person name="Wilson R.K."/>
            <person name="Wing R.A."/>
            <person name="Wolfner M.F."/>
            <person name="Wong A."/>
            <person name="Wong G.K."/>
            <person name="Wu C.I."/>
            <person name="Wu G."/>
            <person name="Yamamoto D."/>
            <person name="Yang H.P."/>
            <person name="Yang S.P."/>
            <person name="Yorke J.A."/>
            <person name="Yoshida K."/>
            <person name="Zdobnov E."/>
            <person name="Zhang P."/>
            <person name="Zhang Y."/>
            <person name="Zimin A.V."/>
            <person name="Baldwin J."/>
            <person name="Abdouelleil A."/>
            <person name="Abdulkadir J."/>
            <person name="Abebe A."/>
            <person name="Abera B."/>
            <person name="Abreu J."/>
            <person name="Acer S.C."/>
            <person name="Aftuck L."/>
            <person name="Alexander A."/>
            <person name="An P."/>
            <person name="Anderson E."/>
            <person name="Anderson S."/>
            <person name="Arachi H."/>
            <person name="Azer M."/>
            <person name="Bachantsang P."/>
            <person name="Barry A."/>
            <person name="Bayul T."/>
            <person name="Berlin A."/>
            <person name="Bessette D."/>
            <person name="Bloom T."/>
            <person name="Blye J."/>
            <person name="Boguslavskiy L."/>
            <person name="Bonnet C."/>
            <person name="Boukhgalter B."/>
            <person name="Bourzgui I."/>
            <person name="Brown A."/>
            <person name="Cahill P."/>
            <person name="Channer S."/>
            <person name="Cheshatsang Y."/>
            <person name="Chuda L."/>
            <person name="Citroen M."/>
            <person name="Collymore A."/>
            <person name="Cooke P."/>
            <person name="Costello M."/>
            <person name="D'Aco K."/>
            <person name="Daza R."/>
            <person name="De Haan G."/>
            <person name="DeGray S."/>
            <person name="DeMaso C."/>
            <person name="Dhargay N."/>
            <person name="Dooley K."/>
            <person name="Dooley E."/>
            <person name="Doricent M."/>
            <person name="Dorje P."/>
            <person name="Dorjee K."/>
            <person name="Dupes A."/>
            <person name="Elong R."/>
            <person name="Falk J."/>
            <person name="Farina A."/>
            <person name="Faro S."/>
            <person name="Ferguson D."/>
            <person name="Fisher S."/>
            <person name="Foley C.D."/>
            <person name="Franke A."/>
            <person name="Friedrich D."/>
            <person name="Gadbois L."/>
            <person name="Gearin G."/>
            <person name="Gearin C.R."/>
            <person name="Giannoukos G."/>
            <person name="Goode T."/>
            <person name="Graham J."/>
            <person name="Grandbois E."/>
            <person name="Grewal S."/>
            <person name="Gyaltsen K."/>
            <person name="Hafez N."/>
            <person name="Hagos B."/>
            <person name="Hall J."/>
            <person name="Henson C."/>
            <person name="Hollinger A."/>
            <person name="Honan T."/>
            <person name="Huard M.D."/>
            <person name="Hughes L."/>
            <person name="Hurhula B."/>
            <person name="Husby M.E."/>
            <person name="Kamat A."/>
            <person name="Kanga B."/>
            <person name="Kashin S."/>
            <person name="Khazanovich D."/>
            <person name="Kisner P."/>
            <person name="Lance K."/>
            <person name="Lara M."/>
            <person name="Lee W."/>
            <person name="Lennon N."/>
            <person name="Letendre F."/>
            <person name="LeVine R."/>
            <person name="Lipovsky A."/>
            <person name="Liu X."/>
            <person name="Liu J."/>
            <person name="Liu S."/>
            <person name="Lokyitsang T."/>
            <person name="Lokyitsang Y."/>
            <person name="Lubonja R."/>
            <person name="Lui A."/>
            <person name="MacDonald P."/>
            <person name="Magnisalis V."/>
            <person name="Maru K."/>
            <person name="Matthews C."/>
            <person name="McCusker W."/>
            <person name="McDonough S."/>
            <person name="Mehta T."/>
            <person name="Meldrim J."/>
            <person name="Meneus L."/>
            <person name="Mihai O."/>
            <person name="Mihalev A."/>
            <person name="Mihova T."/>
            <person name="Mittelman R."/>
            <person name="Mlenga V."/>
            <person name="Montmayeur A."/>
            <person name="Mulrain L."/>
            <person name="Navidi A."/>
            <person name="Naylor J."/>
            <person name="Negash T."/>
            <person name="Nguyen T."/>
            <person name="Nguyen N."/>
            <person name="Nicol R."/>
            <person name="Norbu C."/>
            <person name="Norbu N."/>
            <person name="Novod N."/>
            <person name="O'Neill B."/>
            <person name="Osman S."/>
            <person name="Markiewicz E."/>
            <person name="Oyono O.L."/>
            <person name="Patti C."/>
            <person name="Phunkhang P."/>
            <person name="Pierre F."/>
            <person name="Priest M."/>
            <person name="Raghuraman S."/>
            <person name="Rege F."/>
            <person name="Reyes R."/>
            <person name="Rise C."/>
            <person name="Rogov P."/>
            <person name="Ross K."/>
            <person name="Ryan E."/>
            <person name="Settipalli S."/>
            <person name="Shea T."/>
            <person name="Sherpa N."/>
            <person name="Shi L."/>
            <person name="Shih D."/>
            <person name="Sparrow T."/>
            <person name="Spaulding J."/>
            <person name="Stalker J."/>
            <person name="Stange-Thomann N."/>
            <person name="Stavropoulos S."/>
            <person name="Stone C."/>
            <person name="Strader C."/>
            <person name="Tesfaye S."/>
            <person name="Thomson T."/>
            <person name="Thoulutsang Y."/>
            <person name="Thoulutsang D."/>
            <person name="Topham K."/>
            <person name="Topping I."/>
            <person name="Tsamla T."/>
            <person name="Vassiliev H."/>
            <person name="Vo A."/>
            <person name="Wangchuk T."/>
            <person name="Wangdi T."/>
            <person name="Weiand M."/>
            <person name="Wilkinson J."/>
            <person name="Wilson A."/>
            <person name="Yadav S."/>
            <person name="Young G."/>
            <person name="Yu Q."/>
            <person name="Zembek L."/>
            <person name="Zhong D."/>
            <person name="Zimmer A."/>
            <person name="Zwirko Z."/>
            <person name="Jaffe D.B."/>
            <person name="Alvarez P."/>
            <person name="Brockman W."/>
            <person name="Butler J."/>
            <person name="Chin C."/>
            <person name="Gnerre S."/>
            <person name="Grabherr M."/>
            <person name="Kleber M."/>
            <person name="Mauceli E."/>
            <person name="MacCallum I."/>
        </authorList>
    </citation>
    <scope>NUCLEOTIDE SEQUENCE [LARGE SCALE GENOMIC DNA]</scope>
    <source>
        <strain evidence="2">MSH-3 / Tucson 14011-0111.49</strain>
    </source>
</reference>
<proteinExistence type="predicted"/>
<name>B4GSW7_DROPE</name>
<protein>
    <submittedName>
        <fullName evidence="1">GL26616</fullName>
    </submittedName>
</protein>
<evidence type="ECO:0000313" key="2">
    <source>
        <dbReference type="Proteomes" id="UP000008744"/>
    </source>
</evidence>
<dbReference type="PhylomeDB" id="B4GSW7"/>